<dbReference type="Proteomes" id="UP000199251">
    <property type="component" value="Unassembled WGS sequence"/>
</dbReference>
<dbReference type="EMBL" id="CTEE01000001">
    <property type="protein sequence ID" value="CQD03252.1"/>
    <property type="molecule type" value="Genomic_DNA"/>
</dbReference>
<reference evidence="2 3" key="1">
    <citation type="submission" date="2015-03" db="EMBL/GenBank/DDBJ databases">
        <authorList>
            <person name="Urmite Genomes"/>
        </authorList>
    </citation>
    <scope>NUCLEOTIDE SEQUENCE [LARGE SCALE GENOMIC DNA]</scope>
    <source>
        <strain evidence="2 3">CSUR P1491</strain>
    </source>
</reference>
<protein>
    <submittedName>
        <fullName evidence="2">Uncharacterized protein</fullName>
    </submittedName>
</protein>
<evidence type="ECO:0000256" key="1">
    <source>
        <dbReference type="SAM" id="MobiDB-lite"/>
    </source>
</evidence>
<proteinExistence type="predicted"/>
<evidence type="ECO:0000313" key="3">
    <source>
        <dbReference type="Proteomes" id="UP000199251"/>
    </source>
</evidence>
<gene>
    <name evidence="2" type="ORF">BN1232_00381</name>
</gene>
<dbReference type="STRING" id="141349.BN1232_00381"/>
<organism evidence="2 3">
    <name type="scientific">Mycobacterium lentiflavum</name>
    <dbReference type="NCBI Taxonomy" id="141349"/>
    <lineage>
        <taxon>Bacteria</taxon>
        <taxon>Bacillati</taxon>
        <taxon>Actinomycetota</taxon>
        <taxon>Actinomycetes</taxon>
        <taxon>Mycobacteriales</taxon>
        <taxon>Mycobacteriaceae</taxon>
        <taxon>Mycobacterium</taxon>
        <taxon>Mycobacterium simiae complex</taxon>
    </lineage>
</organism>
<evidence type="ECO:0000313" key="2">
    <source>
        <dbReference type="EMBL" id="CQD03252.1"/>
    </source>
</evidence>
<sequence length="45" mass="4733">MPGPVTGETQGRQRDLPLQRTAGTSAADRRYGNDAQLAHAGINPS</sequence>
<accession>A0A0E3WB18</accession>
<name>A0A0E3WB18_MYCLN</name>
<feature type="region of interest" description="Disordered" evidence="1">
    <location>
        <begin position="1"/>
        <end position="45"/>
    </location>
</feature>
<dbReference type="AlphaFoldDB" id="A0A0E3WB18"/>